<sequence>MWWTKQRVLVLGLLAALITRKDWKAQAPDYKWCMNSRRNSLLRLFHLVTLELLLSTPEDWKTNDKWSLKNGGERSMGSYLDLRMEDEIEAEGIKHRLKLAECHVEPGRLVTYYQVPKLISFFLDAHADKKGVNKFFCLLLSKFIGWQPAQTNHDWANMWRDLQSLALATHKAKNLVMQAAPGYFFSAPTLACAEAKITKTEVNWAKYDVSPAFQDHLRFKKFYVKKFKKRKILVFGVEVQPVLNTSFSPVLVPACSGICFLAACFLPLFAVLLVYLSYWQNHFIYCPRIWFFSDCGWLLKLNLYFP</sequence>
<dbReference type="GO" id="GO:0070939">
    <property type="term" value="C:Dsl1/NZR complex"/>
    <property type="evidence" value="ECO:0007669"/>
    <property type="project" value="TreeGrafter"/>
</dbReference>
<proteinExistence type="predicted"/>
<reference evidence="3" key="2">
    <citation type="journal article" date="2024" name="Plant">
        <title>Genomic evolution and insights into agronomic trait innovations of Sesamum species.</title>
        <authorList>
            <person name="Miao H."/>
            <person name="Wang L."/>
            <person name="Qu L."/>
            <person name="Liu H."/>
            <person name="Sun Y."/>
            <person name="Le M."/>
            <person name="Wang Q."/>
            <person name="Wei S."/>
            <person name="Zheng Y."/>
            <person name="Lin W."/>
            <person name="Duan Y."/>
            <person name="Cao H."/>
            <person name="Xiong S."/>
            <person name="Wang X."/>
            <person name="Wei L."/>
            <person name="Li C."/>
            <person name="Ma Q."/>
            <person name="Ju M."/>
            <person name="Zhao R."/>
            <person name="Li G."/>
            <person name="Mu C."/>
            <person name="Tian Q."/>
            <person name="Mei H."/>
            <person name="Zhang T."/>
            <person name="Gao T."/>
            <person name="Zhang H."/>
        </authorList>
    </citation>
    <scope>NUCLEOTIDE SEQUENCE</scope>
    <source>
        <strain evidence="3">3651</strain>
    </source>
</reference>
<dbReference type="EMBL" id="JACGWO010000003">
    <property type="protein sequence ID" value="KAK4432401.1"/>
    <property type="molecule type" value="Genomic_DNA"/>
</dbReference>
<feature type="chain" id="PRO_5042296773" evidence="2">
    <location>
        <begin position="26"/>
        <end position="306"/>
    </location>
</feature>
<evidence type="ECO:0000313" key="3">
    <source>
        <dbReference type="EMBL" id="KAK4432401.1"/>
    </source>
</evidence>
<gene>
    <name evidence="3" type="ORF">Salat_1002200</name>
</gene>
<organism evidence="3 4">
    <name type="scientific">Sesamum alatum</name>
    <dbReference type="NCBI Taxonomy" id="300844"/>
    <lineage>
        <taxon>Eukaryota</taxon>
        <taxon>Viridiplantae</taxon>
        <taxon>Streptophyta</taxon>
        <taxon>Embryophyta</taxon>
        <taxon>Tracheophyta</taxon>
        <taxon>Spermatophyta</taxon>
        <taxon>Magnoliopsida</taxon>
        <taxon>eudicotyledons</taxon>
        <taxon>Gunneridae</taxon>
        <taxon>Pentapetalae</taxon>
        <taxon>asterids</taxon>
        <taxon>lamiids</taxon>
        <taxon>Lamiales</taxon>
        <taxon>Pedaliaceae</taxon>
        <taxon>Sesamum</taxon>
    </lineage>
</organism>
<protein>
    <submittedName>
        <fullName evidence="3">MAG2-interacting protein 2</fullName>
    </submittedName>
</protein>
<evidence type="ECO:0000313" key="4">
    <source>
        <dbReference type="Proteomes" id="UP001293254"/>
    </source>
</evidence>
<accession>A0AAE1YLE7</accession>
<keyword evidence="4" id="KW-1185">Reference proteome</keyword>
<evidence type="ECO:0000256" key="1">
    <source>
        <dbReference type="SAM" id="Phobius"/>
    </source>
</evidence>
<name>A0AAE1YLE7_9LAMI</name>
<feature type="signal peptide" evidence="2">
    <location>
        <begin position="1"/>
        <end position="25"/>
    </location>
</feature>
<dbReference type="AlphaFoldDB" id="A0AAE1YLE7"/>
<dbReference type="GO" id="GO:0006890">
    <property type="term" value="P:retrograde vesicle-mediated transport, Golgi to endoplasmic reticulum"/>
    <property type="evidence" value="ECO:0007669"/>
    <property type="project" value="TreeGrafter"/>
</dbReference>
<reference evidence="3" key="1">
    <citation type="submission" date="2020-06" db="EMBL/GenBank/DDBJ databases">
        <authorList>
            <person name="Li T."/>
            <person name="Hu X."/>
            <person name="Zhang T."/>
            <person name="Song X."/>
            <person name="Zhang H."/>
            <person name="Dai N."/>
            <person name="Sheng W."/>
            <person name="Hou X."/>
            <person name="Wei L."/>
        </authorList>
    </citation>
    <scope>NUCLEOTIDE SEQUENCE</scope>
    <source>
        <strain evidence="3">3651</strain>
        <tissue evidence="3">Leaf</tissue>
    </source>
</reference>
<keyword evidence="2" id="KW-0732">Signal</keyword>
<comment type="caution">
    <text evidence="3">The sequence shown here is derived from an EMBL/GenBank/DDBJ whole genome shotgun (WGS) entry which is preliminary data.</text>
</comment>
<feature type="transmembrane region" description="Helical" evidence="1">
    <location>
        <begin position="250"/>
        <end position="278"/>
    </location>
</feature>
<keyword evidence="1" id="KW-0472">Membrane</keyword>
<keyword evidence="1" id="KW-1133">Transmembrane helix</keyword>
<dbReference type="GO" id="GO:0000149">
    <property type="term" value="F:SNARE binding"/>
    <property type="evidence" value="ECO:0007669"/>
    <property type="project" value="TreeGrafter"/>
</dbReference>
<dbReference type="PANTHER" id="PTHR15922:SF2">
    <property type="entry name" value="NBAS SUBUNIT OF NRZ TETHERING COMPLEX"/>
    <property type="match status" value="1"/>
</dbReference>
<dbReference type="Proteomes" id="UP001293254">
    <property type="component" value="Unassembled WGS sequence"/>
</dbReference>
<keyword evidence="1" id="KW-0812">Transmembrane</keyword>
<dbReference type="PANTHER" id="PTHR15922">
    <property type="entry name" value="NEUROBLASTOMA-AMPLIFIED SEQUENCE"/>
    <property type="match status" value="1"/>
</dbReference>
<evidence type="ECO:0000256" key="2">
    <source>
        <dbReference type="SAM" id="SignalP"/>
    </source>
</evidence>